<dbReference type="InterPro" id="IPR036170">
    <property type="entry name" value="YezG-like_sf"/>
</dbReference>
<evidence type="ECO:0000313" key="2">
    <source>
        <dbReference type="Proteomes" id="UP000196573"/>
    </source>
</evidence>
<sequence>MTKNIENIYQTLGQNLYDCLPEIWDKASILFCVYDIDVRNTIGVSFENGNTSNNTRMSIPASSECISCFKQLYVTMQKDDSDIPWNKAYFELLPDGEFDLQFKLDDDFAWLNQTDRNSPEYSSLDGKTILQIKTWDGLAPNTPRPWLKS</sequence>
<dbReference type="RefSeq" id="WP_087113078.1">
    <property type="nucleotide sequence ID" value="NZ_CBCSCN010000017.1"/>
</dbReference>
<dbReference type="Proteomes" id="UP000196573">
    <property type="component" value="Unassembled WGS sequence"/>
</dbReference>
<protein>
    <recommendedName>
        <fullName evidence="3">DUF600 family protein</fullName>
    </recommendedName>
</protein>
<evidence type="ECO:0000313" key="1">
    <source>
        <dbReference type="EMBL" id="SMA50639.1"/>
    </source>
</evidence>
<organism evidence="1 2">
    <name type="scientific">Parendozoicomonas haliclonae</name>
    <dbReference type="NCBI Taxonomy" id="1960125"/>
    <lineage>
        <taxon>Bacteria</taxon>
        <taxon>Pseudomonadati</taxon>
        <taxon>Pseudomonadota</taxon>
        <taxon>Gammaproteobacteria</taxon>
        <taxon>Oceanospirillales</taxon>
        <taxon>Endozoicomonadaceae</taxon>
        <taxon>Parendozoicomonas</taxon>
    </lineage>
</organism>
<accession>A0A1X7ARB6</accession>
<dbReference type="SUPFAM" id="SSF160424">
    <property type="entry name" value="BH3703-like"/>
    <property type="match status" value="1"/>
</dbReference>
<dbReference type="Gene3D" id="3.30.500.20">
    <property type="entry name" value="BH3703-like domains"/>
    <property type="match status" value="1"/>
</dbReference>
<gene>
    <name evidence="1" type="ORF">EHSB41UT_04456</name>
</gene>
<dbReference type="OrthoDB" id="6402136at2"/>
<evidence type="ECO:0008006" key="3">
    <source>
        <dbReference type="Google" id="ProtNLM"/>
    </source>
</evidence>
<dbReference type="AlphaFoldDB" id="A0A1X7ARB6"/>
<reference evidence="1 2" key="1">
    <citation type="submission" date="2017-03" db="EMBL/GenBank/DDBJ databases">
        <authorList>
            <person name="Afonso C.L."/>
            <person name="Miller P.J."/>
            <person name="Scott M.A."/>
            <person name="Spackman E."/>
            <person name="Goraichik I."/>
            <person name="Dimitrov K.M."/>
            <person name="Suarez D.L."/>
            <person name="Swayne D.E."/>
        </authorList>
    </citation>
    <scope>NUCLEOTIDE SEQUENCE [LARGE SCALE GENOMIC DNA]</scope>
    <source>
        <strain evidence="1">SB41UT1</strain>
    </source>
</reference>
<proteinExistence type="predicted"/>
<name>A0A1X7ARB6_9GAMM</name>
<dbReference type="EMBL" id="FWPT01000014">
    <property type="protein sequence ID" value="SMA50639.1"/>
    <property type="molecule type" value="Genomic_DNA"/>
</dbReference>
<keyword evidence="2" id="KW-1185">Reference proteome</keyword>